<dbReference type="EMBL" id="ABEU02000012">
    <property type="protein sequence ID" value="PNR44361.1"/>
    <property type="molecule type" value="Genomic_DNA"/>
</dbReference>
<dbReference type="Proteomes" id="UP000006727">
    <property type="component" value="Chromosome 12"/>
</dbReference>
<evidence type="ECO:0000256" key="2">
    <source>
        <dbReference type="SAM" id="Phobius"/>
    </source>
</evidence>
<name>A0A2K1JS54_PHYPA</name>
<gene>
    <name evidence="4" type="primary">LOC112289959</name>
    <name evidence="3" type="ORF">PHYPA_016745</name>
</gene>
<proteinExistence type="predicted"/>
<dbReference type="AlphaFoldDB" id="A0A2K1JS54"/>
<dbReference type="Gramene" id="Pp3c12_25230V3.1">
    <property type="protein sequence ID" value="Pp3c12_25230V3.1"/>
    <property type="gene ID" value="Pp3c12_25230"/>
</dbReference>
<dbReference type="Gramene" id="Pp3c12_25230V3.2">
    <property type="protein sequence ID" value="Pp3c12_25230V3.2"/>
    <property type="gene ID" value="Pp3c12_25230"/>
</dbReference>
<reference evidence="3 5" key="1">
    <citation type="journal article" date="2008" name="Science">
        <title>The Physcomitrella genome reveals evolutionary insights into the conquest of land by plants.</title>
        <authorList>
            <person name="Rensing S."/>
            <person name="Lang D."/>
            <person name="Zimmer A."/>
            <person name="Terry A."/>
            <person name="Salamov A."/>
            <person name="Shapiro H."/>
            <person name="Nishiyama T."/>
            <person name="Perroud P.-F."/>
            <person name="Lindquist E."/>
            <person name="Kamisugi Y."/>
            <person name="Tanahashi T."/>
            <person name="Sakakibara K."/>
            <person name="Fujita T."/>
            <person name="Oishi K."/>
            <person name="Shin-I T."/>
            <person name="Kuroki Y."/>
            <person name="Toyoda A."/>
            <person name="Suzuki Y."/>
            <person name="Hashimoto A."/>
            <person name="Yamaguchi K."/>
            <person name="Sugano A."/>
            <person name="Kohara Y."/>
            <person name="Fujiyama A."/>
            <person name="Anterola A."/>
            <person name="Aoki S."/>
            <person name="Ashton N."/>
            <person name="Barbazuk W.B."/>
            <person name="Barker E."/>
            <person name="Bennetzen J."/>
            <person name="Bezanilla M."/>
            <person name="Blankenship R."/>
            <person name="Cho S.H."/>
            <person name="Dutcher S."/>
            <person name="Estelle M."/>
            <person name="Fawcett J.A."/>
            <person name="Gundlach H."/>
            <person name="Hanada K."/>
            <person name="Heyl A."/>
            <person name="Hicks K.A."/>
            <person name="Hugh J."/>
            <person name="Lohr M."/>
            <person name="Mayer K."/>
            <person name="Melkozernov A."/>
            <person name="Murata T."/>
            <person name="Nelson D."/>
            <person name="Pils B."/>
            <person name="Prigge M."/>
            <person name="Reiss B."/>
            <person name="Renner T."/>
            <person name="Rombauts S."/>
            <person name="Rushton P."/>
            <person name="Sanderfoot A."/>
            <person name="Schween G."/>
            <person name="Shiu S.-H."/>
            <person name="Stueber K."/>
            <person name="Theodoulou F.L."/>
            <person name="Tu H."/>
            <person name="Van de Peer Y."/>
            <person name="Verrier P.J."/>
            <person name="Waters E."/>
            <person name="Wood A."/>
            <person name="Yang L."/>
            <person name="Cove D."/>
            <person name="Cuming A."/>
            <person name="Hasebe M."/>
            <person name="Lucas S."/>
            <person name="Mishler D.B."/>
            <person name="Reski R."/>
            <person name="Grigoriev I."/>
            <person name="Quatrano R.S."/>
            <person name="Boore J.L."/>
        </authorList>
    </citation>
    <scope>NUCLEOTIDE SEQUENCE [LARGE SCALE GENOMIC DNA]</scope>
    <source>
        <strain evidence="4 5">cv. Gransden 2004</strain>
    </source>
</reference>
<keyword evidence="5" id="KW-1185">Reference proteome</keyword>
<protein>
    <submittedName>
        <fullName evidence="3 4">Uncharacterized protein</fullName>
    </submittedName>
</protein>
<feature type="region of interest" description="Disordered" evidence="1">
    <location>
        <begin position="29"/>
        <end position="87"/>
    </location>
</feature>
<dbReference type="EnsemblPlants" id="Pp3c12_25230V3.1">
    <property type="protein sequence ID" value="Pp3c12_25230V3.1"/>
    <property type="gene ID" value="Pp3c12_25230"/>
</dbReference>
<accession>A0A2K1JS54</accession>
<dbReference type="EnsemblPlants" id="Pp3c12_25230V3.2">
    <property type="protein sequence ID" value="Pp3c12_25230V3.2"/>
    <property type="gene ID" value="Pp3c12_25230"/>
</dbReference>
<keyword evidence="2" id="KW-0812">Transmembrane</keyword>
<evidence type="ECO:0000313" key="5">
    <source>
        <dbReference type="Proteomes" id="UP000006727"/>
    </source>
</evidence>
<feature type="compositionally biased region" description="Polar residues" evidence="1">
    <location>
        <begin position="51"/>
        <end position="64"/>
    </location>
</feature>
<evidence type="ECO:0000256" key="1">
    <source>
        <dbReference type="SAM" id="MobiDB-lite"/>
    </source>
</evidence>
<keyword evidence="2" id="KW-0472">Membrane</keyword>
<dbReference type="PANTHER" id="PTHR36042">
    <property type="entry name" value="OS05G0490900 PROTEIN"/>
    <property type="match status" value="1"/>
</dbReference>
<dbReference type="PaxDb" id="3218-PP1S155_9V6.1"/>
<dbReference type="OMA" id="WARDEGR"/>
<dbReference type="OrthoDB" id="2013891at2759"/>
<feature type="transmembrane region" description="Helical" evidence="2">
    <location>
        <begin position="144"/>
        <end position="165"/>
    </location>
</feature>
<evidence type="ECO:0000313" key="3">
    <source>
        <dbReference type="EMBL" id="PNR44361.1"/>
    </source>
</evidence>
<keyword evidence="2" id="KW-1133">Transmembrane helix</keyword>
<evidence type="ECO:0000313" key="4">
    <source>
        <dbReference type="EnsemblPlants" id="Pp3c12_25230V3.1"/>
    </source>
</evidence>
<reference evidence="3 5" key="2">
    <citation type="journal article" date="2018" name="Plant J.">
        <title>The Physcomitrella patens chromosome-scale assembly reveals moss genome structure and evolution.</title>
        <authorList>
            <person name="Lang D."/>
            <person name="Ullrich K.K."/>
            <person name="Murat F."/>
            <person name="Fuchs J."/>
            <person name="Jenkins J."/>
            <person name="Haas F.B."/>
            <person name="Piednoel M."/>
            <person name="Gundlach H."/>
            <person name="Van Bel M."/>
            <person name="Meyberg R."/>
            <person name="Vives C."/>
            <person name="Morata J."/>
            <person name="Symeonidi A."/>
            <person name="Hiss M."/>
            <person name="Muchero W."/>
            <person name="Kamisugi Y."/>
            <person name="Saleh O."/>
            <person name="Blanc G."/>
            <person name="Decker E.L."/>
            <person name="van Gessel N."/>
            <person name="Grimwood J."/>
            <person name="Hayes R.D."/>
            <person name="Graham S.W."/>
            <person name="Gunter L.E."/>
            <person name="McDaniel S.F."/>
            <person name="Hoernstein S.N.W."/>
            <person name="Larsson A."/>
            <person name="Li F.W."/>
            <person name="Perroud P.F."/>
            <person name="Phillips J."/>
            <person name="Ranjan P."/>
            <person name="Rokshar D.S."/>
            <person name="Rothfels C.J."/>
            <person name="Schneider L."/>
            <person name="Shu S."/>
            <person name="Stevenson D.W."/>
            <person name="Thummler F."/>
            <person name="Tillich M."/>
            <person name="Villarreal Aguilar J.C."/>
            <person name="Widiez T."/>
            <person name="Wong G.K."/>
            <person name="Wymore A."/>
            <person name="Zhang Y."/>
            <person name="Zimmer A.D."/>
            <person name="Quatrano R.S."/>
            <person name="Mayer K.F.X."/>
            <person name="Goodstein D."/>
            <person name="Casacuberta J.M."/>
            <person name="Vandepoele K."/>
            <person name="Reski R."/>
            <person name="Cuming A.C."/>
            <person name="Tuskan G.A."/>
            <person name="Maumus F."/>
            <person name="Salse J."/>
            <person name="Schmutz J."/>
            <person name="Rensing S.A."/>
        </authorList>
    </citation>
    <scope>NUCLEOTIDE SEQUENCE [LARGE SCALE GENOMIC DNA]</scope>
    <source>
        <strain evidence="4 5">cv. Gransden 2004</strain>
    </source>
</reference>
<organism evidence="3">
    <name type="scientific">Physcomitrium patens</name>
    <name type="common">Spreading-leaved earth moss</name>
    <name type="synonym">Physcomitrella patens</name>
    <dbReference type="NCBI Taxonomy" id="3218"/>
    <lineage>
        <taxon>Eukaryota</taxon>
        <taxon>Viridiplantae</taxon>
        <taxon>Streptophyta</taxon>
        <taxon>Embryophyta</taxon>
        <taxon>Bryophyta</taxon>
        <taxon>Bryophytina</taxon>
        <taxon>Bryopsida</taxon>
        <taxon>Funariidae</taxon>
        <taxon>Funariales</taxon>
        <taxon>Funariaceae</taxon>
        <taxon>Physcomitrium</taxon>
    </lineage>
</organism>
<dbReference type="GeneID" id="112289959"/>
<reference evidence="4" key="3">
    <citation type="submission" date="2020-12" db="UniProtKB">
        <authorList>
            <consortium name="EnsemblPlants"/>
        </authorList>
    </citation>
    <scope>IDENTIFICATION</scope>
</reference>
<dbReference type="RefSeq" id="XP_024391515.1">
    <property type="nucleotide sequence ID" value="XM_024535747.2"/>
</dbReference>
<dbReference type="PANTHER" id="PTHR36042:SF1">
    <property type="entry name" value="OS05G0490900 PROTEIN"/>
    <property type="match status" value="1"/>
</dbReference>
<sequence length="186" mass="19844">MTFAAALAASLAGPHLSIPSFSSSRTKVRAQSSSSCALPLTSRRRDIQRQWRVQSQSDQAPGSSKTEDKPTENEPTPSWAKPGTEELPPWARNEAAAPVDSSGDLPFPVYLIGSCLVAIAAVGSIFEYFNQNPIFGVVQPDSPLWAPILGVFAITGFPSAGFLFYKAISLANKASEEADRADGFDP</sequence>